<keyword evidence="7 8" id="KW-0802">TPR repeat</keyword>
<dbReference type="SMART" id="SM00028">
    <property type="entry name" value="TPR"/>
    <property type="match status" value="3"/>
</dbReference>
<dbReference type="GO" id="GO:0006493">
    <property type="term" value="P:protein O-linked glycosylation"/>
    <property type="evidence" value="ECO:0007669"/>
    <property type="project" value="TreeGrafter"/>
</dbReference>
<dbReference type="PANTHER" id="PTHR44998">
    <property type="match status" value="1"/>
</dbReference>
<dbReference type="EC" id="2.4.1.255" evidence="3"/>
<dbReference type="Gene3D" id="3.40.50.2000">
    <property type="entry name" value="Glycogen Phosphorylase B"/>
    <property type="match status" value="1"/>
</dbReference>
<dbReference type="Gene3D" id="3.40.50.11380">
    <property type="match status" value="1"/>
</dbReference>
<evidence type="ECO:0000313" key="10">
    <source>
        <dbReference type="EMBL" id="CAI5747444.1"/>
    </source>
</evidence>
<evidence type="ECO:0000256" key="8">
    <source>
        <dbReference type="PROSITE-ProRule" id="PRU00339"/>
    </source>
</evidence>
<feature type="repeat" description="TPR" evidence="8">
    <location>
        <begin position="178"/>
        <end position="211"/>
    </location>
</feature>
<dbReference type="PANTHER" id="PTHR44998:SF1">
    <property type="entry name" value="UDP-N-ACETYLGLUCOSAMINE--PEPTIDE N-ACETYLGLUCOSAMINYLTRANSFERASE 110 KDA SUBUNIT"/>
    <property type="match status" value="1"/>
</dbReference>
<evidence type="ECO:0000256" key="1">
    <source>
        <dbReference type="ARBA" id="ARBA00004922"/>
    </source>
</evidence>
<dbReference type="SUPFAM" id="SSF48452">
    <property type="entry name" value="TPR-like"/>
    <property type="match status" value="1"/>
</dbReference>
<dbReference type="Pfam" id="PF13432">
    <property type="entry name" value="TPR_16"/>
    <property type="match status" value="1"/>
</dbReference>
<comment type="pathway">
    <text evidence="1">Protein modification; protein glycosylation.</text>
</comment>
<dbReference type="InterPro" id="IPR011990">
    <property type="entry name" value="TPR-like_helical_dom_sf"/>
</dbReference>
<organism evidence="10 11">
    <name type="scientific">Peronospora destructor</name>
    <dbReference type="NCBI Taxonomy" id="86335"/>
    <lineage>
        <taxon>Eukaryota</taxon>
        <taxon>Sar</taxon>
        <taxon>Stramenopiles</taxon>
        <taxon>Oomycota</taxon>
        <taxon>Peronosporomycetes</taxon>
        <taxon>Peronosporales</taxon>
        <taxon>Peronosporaceae</taxon>
        <taxon>Peronospora</taxon>
    </lineage>
</organism>
<evidence type="ECO:0000313" key="11">
    <source>
        <dbReference type="Proteomes" id="UP001162029"/>
    </source>
</evidence>
<feature type="domain" description="O-GlcNAc transferase C-terminal" evidence="9">
    <location>
        <begin position="552"/>
        <end position="724"/>
    </location>
</feature>
<keyword evidence="5" id="KW-0808">Transferase</keyword>
<dbReference type="Pfam" id="PF13844">
    <property type="entry name" value="Glyco_transf_41"/>
    <property type="match status" value="1"/>
</dbReference>
<evidence type="ECO:0000256" key="2">
    <source>
        <dbReference type="ARBA" id="ARBA00005386"/>
    </source>
</evidence>
<keyword evidence="11" id="KW-1185">Reference proteome</keyword>
<keyword evidence="4" id="KW-0328">Glycosyltransferase</keyword>
<dbReference type="Gene3D" id="1.25.40.10">
    <property type="entry name" value="Tetratricopeptide repeat domain"/>
    <property type="match status" value="1"/>
</dbReference>
<evidence type="ECO:0000256" key="7">
    <source>
        <dbReference type="ARBA" id="ARBA00022803"/>
    </source>
</evidence>
<dbReference type="AlphaFoldDB" id="A0AAV0VLD8"/>
<evidence type="ECO:0000256" key="6">
    <source>
        <dbReference type="ARBA" id="ARBA00022737"/>
    </source>
</evidence>
<gene>
    <name evidence="10" type="ORF">PDE001_LOCUS12345</name>
</gene>
<evidence type="ECO:0000256" key="3">
    <source>
        <dbReference type="ARBA" id="ARBA00011970"/>
    </source>
</evidence>
<protein>
    <recommendedName>
        <fullName evidence="3">protein O-GlcNAc transferase</fullName>
        <ecNumber evidence="3">2.4.1.255</ecNumber>
    </recommendedName>
</protein>
<evidence type="ECO:0000256" key="5">
    <source>
        <dbReference type="ARBA" id="ARBA00022679"/>
    </source>
</evidence>
<evidence type="ECO:0000259" key="9">
    <source>
        <dbReference type="Pfam" id="PF13844"/>
    </source>
</evidence>
<dbReference type="EMBL" id="CANTFM010002693">
    <property type="protein sequence ID" value="CAI5747444.1"/>
    <property type="molecule type" value="Genomic_DNA"/>
</dbReference>
<keyword evidence="6" id="KW-0677">Repeat</keyword>
<accession>A0AAV0VLD8</accession>
<proteinExistence type="inferred from homology"/>
<dbReference type="Proteomes" id="UP001162029">
    <property type="component" value="Unassembled WGS sequence"/>
</dbReference>
<name>A0AAV0VLD8_9STRA</name>
<comment type="similarity">
    <text evidence="2">Belongs to the glycosyltransferase 41 family. O-GlcNAc transferase subfamily.</text>
</comment>
<reference evidence="10" key="1">
    <citation type="submission" date="2022-12" db="EMBL/GenBank/DDBJ databases">
        <authorList>
            <person name="Webb A."/>
        </authorList>
    </citation>
    <scope>NUCLEOTIDE SEQUENCE</scope>
    <source>
        <strain evidence="10">Pd1</strain>
    </source>
</reference>
<dbReference type="InterPro" id="IPR019734">
    <property type="entry name" value="TPR_rpt"/>
</dbReference>
<comment type="caution">
    <text evidence="10">The sequence shown here is derived from an EMBL/GenBank/DDBJ whole genome shotgun (WGS) entry which is preliminary data.</text>
</comment>
<dbReference type="PROSITE" id="PS50005">
    <property type="entry name" value="TPR"/>
    <property type="match status" value="1"/>
</dbReference>
<evidence type="ECO:0000256" key="4">
    <source>
        <dbReference type="ARBA" id="ARBA00022676"/>
    </source>
</evidence>
<sequence>MILVKPELMVEVQVDKNLVNTEHSTRVYVLIQCLYMPMDVAMESDENEPYESCFDQSLDHAAFHVAGLVPGVSYYVTAKLENNGNIMALSSRTFSVGSVLLPGVENRVSVADALKGGTKLHDAWDRTNASKIYRDVLDVFPDHRPAQHLLGVALYQDGKLEEALPYLYRAVQSNESEENFHNSLGMCLKSLGRVKEAIEHYRRALEINSMHLQASVNLGDAMQAIGRWEDAMDEYSKAAEVPMSVLDTQLDIEKAENVMSIERSSDFGLLAGTLNLAETLEALGETQRSIDLYDQILDNEIVDRFYPRTRIMVMKATVLPRALPATQKEIDLYRVRFDGEVKTLLQNLDSLGETEVDPSRVSLSTAITLTAHNRNNRELKGAMGLLYWQLLYQQQIMREDFVASYGIVLLPYTQQSESIKKPEIGPRRLRVGFVSRYIFNSAVGLYMAKQVKKGGKEVEAINEIIVGLPKDVRIAREAIRAWEMDVLIYPELGMDKTTYFVSLARLAPVQAQRQLTLLRGRLLLQRNRFYHRLPTLPKNTSSRDKVRRGIEERFDVPADFHFYLAIESIIHIHPDFDVAVAEILNRDKKSHFFLLSTSRRKVWKTQLQARMESAGVITNRLHFLIDVDQKQESKLMQAADAVLTSLHLTRPRASLQAFAAGAPIVTFPNELWASRITYGFYQQMGINDLIAASLDEYVALAIKLATDAAFHEKMVRLIEQNRSKLSEDKQAVKEWEAFFDFAARQIFSSGDRPTYISSSSYEWCPRQQLKGIVDENQIEDWSQVVNAERKLWSANI</sequence>
<dbReference type="Pfam" id="PF00515">
    <property type="entry name" value="TPR_1"/>
    <property type="match status" value="1"/>
</dbReference>
<dbReference type="GO" id="GO:0097363">
    <property type="term" value="F:protein O-acetylglucosaminyltransferase activity"/>
    <property type="evidence" value="ECO:0007669"/>
    <property type="project" value="UniProtKB-EC"/>
</dbReference>
<dbReference type="InterPro" id="IPR029489">
    <property type="entry name" value="OGT/SEC/SPY_C"/>
</dbReference>